<protein>
    <recommendedName>
        <fullName evidence="2">VQ domain-containing protein</fullName>
    </recommendedName>
</protein>
<feature type="compositionally biased region" description="Basic residues" evidence="1">
    <location>
        <begin position="1"/>
        <end position="12"/>
    </location>
</feature>
<evidence type="ECO:0000313" key="4">
    <source>
        <dbReference type="Proteomes" id="UP001054252"/>
    </source>
</evidence>
<gene>
    <name evidence="3" type="ORF">SLEP1_g34213</name>
</gene>
<dbReference type="EMBL" id="BPVZ01000066">
    <property type="protein sequence ID" value="GKV24627.1"/>
    <property type="molecule type" value="Genomic_DNA"/>
</dbReference>
<dbReference type="PANTHER" id="PTHR33179">
    <property type="entry name" value="VQ MOTIF-CONTAINING PROTEIN"/>
    <property type="match status" value="1"/>
</dbReference>
<proteinExistence type="predicted"/>
<keyword evidence="4" id="KW-1185">Reference proteome</keyword>
<dbReference type="AlphaFoldDB" id="A0AAV5KJ39"/>
<dbReference type="InterPro" id="IPR008889">
    <property type="entry name" value="VQ"/>
</dbReference>
<dbReference type="Proteomes" id="UP001054252">
    <property type="component" value="Unassembled WGS sequence"/>
</dbReference>
<feature type="region of interest" description="Disordered" evidence="1">
    <location>
        <begin position="1"/>
        <end position="26"/>
    </location>
</feature>
<dbReference type="PANTHER" id="PTHR33179:SF29">
    <property type="entry name" value="OS06G0666400 PROTEIN"/>
    <property type="match status" value="1"/>
</dbReference>
<evidence type="ECO:0000259" key="2">
    <source>
        <dbReference type="Pfam" id="PF05678"/>
    </source>
</evidence>
<organism evidence="3 4">
    <name type="scientific">Rubroshorea leprosula</name>
    <dbReference type="NCBI Taxonomy" id="152421"/>
    <lineage>
        <taxon>Eukaryota</taxon>
        <taxon>Viridiplantae</taxon>
        <taxon>Streptophyta</taxon>
        <taxon>Embryophyta</taxon>
        <taxon>Tracheophyta</taxon>
        <taxon>Spermatophyta</taxon>
        <taxon>Magnoliopsida</taxon>
        <taxon>eudicotyledons</taxon>
        <taxon>Gunneridae</taxon>
        <taxon>Pentapetalae</taxon>
        <taxon>rosids</taxon>
        <taxon>malvids</taxon>
        <taxon>Malvales</taxon>
        <taxon>Dipterocarpaceae</taxon>
        <taxon>Rubroshorea</taxon>
    </lineage>
</organism>
<evidence type="ECO:0000313" key="3">
    <source>
        <dbReference type="EMBL" id="GKV24627.1"/>
    </source>
</evidence>
<comment type="caution">
    <text evidence="3">The sequence shown here is derived from an EMBL/GenBank/DDBJ whole genome shotgun (WGS) entry which is preliminary data.</text>
</comment>
<dbReference type="InterPro" id="IPR039609">
    <property type="entry name" value="VQ_15/22"/>
</dbReference>
<feature type="domain" description="VQ" evidence="2">
    <location>
        <begin position="88"/>
        <end position="107"/>
    </location>
</feature>
<accession>A0AAV5KJ39</accession>
<evidence type="ECO:0000256" key="1">
    <source>
        <dbReference type="SAM" id="MobiDB-lite"/>
    </source>
</evidence>
<dbReference type="Pfam" id="PF05678">
    <property type="entry name" value="VQ"/>
    <property type="match status" value="1"/>
</dbReference>
<sequence length="217" mass="24518">MELRLLGHHPKKTLLERRGENSRGLMSGSLYQQTTDQGSSSFGVSEVSTSFTSRSSSSSSLAPNACISKQAMKKRERASKKTTTIHLTANPTNFRKLVQQFTGCSKTSISFEAAKGPININFAFGMKQQMDFPEHDEYASIVQPQQNQRAEQDHHHQQQQQYQLSNQEEEEFWDLSFLDNININDLSSDFVSTSCFPGSNVPDMSQEIVMEDMYFLA</sequence>
<reference evidence="3 4" key="1">
    <citation type="journal article" date="2021" name="Commun. Biol.">
        <title>The genome of Shorea leprosula (Dipterocarpaceae) highlights the ecological relevance of drought in aseasonal tropical rainforests.</title>
        <authorList>
            <person name="Ng K.K.S."/>
            <person name="Kobayashi M.J."/>
            <person name="Fawcett J.A."/>
            <person name="Hatakeyama M."/>
            <person name="Paape T."/>
            <person name="Ng C.H."/>
            <person name="Ang C.C."/>
            <person name="Tnah L.H."/>
            <person name="Lee C.T."/>
            <person name="Nishiyama T."/>
            <person name="Sese J."/>
            <person name="O'Brien M.J."/>
            <person name="Copetti D."/>
            <person name="Mohd Noor M.I."/>
            <person name="Ong R.C."/>
            <person name="Putra M."/>
            <person name="Sireger I.Z."/>
            <person name="Indrioko S."/>
            <person name="Kosugi Y."/>
            <person name="Izuno A."/>
            <person name="Isagi Y."/>
            <person name="Lee S.L."/>
            <person name="Shimizu K.K."/>
        </authorList>
    </citation>
    <scope>NUCLEOTIDE SEQUENCE [LARGE SCALE GENOMIC DNA]</scope>
    <source>
        <strain evidence="3">214</strain>
    </source>
</reference>
<name>A0AAV5KJ39_9ROSI</name>